<sequence>MFNHHNTEVAGAAWLANAEESPPPWLVNEPPFFGSPGGQGEFIAPAHSQIWTPELARRKFGLATAADLPLIGLQSKSARGKAVKAGHLLRLGRGIYALPHANADAVRAVGLGGAIACESACKLYGMWVPHRDLHILTRRNQAIVKARNVTVHSRRHAPDLIPAPWDAVHQVLRFHDAETGLMVLESALNMGLIEVAEVEALIRDLPYKKQRVLGWATDHSQSGLETRVRLFFLSNRIPVRPQVQIPTVGWVDMVVGSSLIVECNGDFAHSTREQRNRDYMRIQRARMLGYETVSLSYSQIFEHWEETQAYLLALIRERKHLKPPVPLVGRL</sequence>
<dbReference type="Pfam" id="PF13338">
    <property type="entry name" value="AbiEi_4"/>
    <property type="match status" value="1"/>
</dbReference>
<keyword evidence="2" id="KW-0540">Nuclease</keyword>
<feature type="domain" description="AbiEi antitoxin N-terminal" evidence="1">
    <location>
        <begin position="54"/>
        <end position="99"/>
    </location>
</feature>
<evidence type="ECO:0000313" key="3">
    <source>
        <dbReference type="Proteomes" id="UP001230145"/>
    </source>
</evidence>
<dbReference type="RefSeq" id="WP_307635284.1">
    <property type="nucleotide sequence ID" value="NZ_JAUSQL010000001.1"/>
</dbReference>
<protein>
    <submittedName>
        <fullName evidence="2">Very-short-patch-repair endonuclease</fullName>
    </submittedName>
</protein>
<dbReference type="InterPro" id="IPR025159">
    <property type="entry name" value="AbiEi_N"/>
</dbReference>
<evidence type="ECO:0000259" key="1">
    <source>
        <dbReference type="Pfam" id="PF13338"/>
    </source>
</evidence>
<organism evidence="2 3">
    <name type="scientific">Trueperella abortisuis</name>
    <dbReference type="NCBI Taxonomy" id="445930"/>
    <lineage>
        <taxon>Bacteria</taxon>
        <taxon>Bacillati</taxon>
        <taxon>Actinomycetota</taxon>
        <taxon>Actinomycetes</taxon>
        <taxon>Actinomycetales</taxon>
        <taxon>Actinomycetaceae</taxon>
        <taxon>Trueperella</taxon>
    </lineage>
</organism>
<gene>
    <name evidence="2" type="ORF">J2S45_001964</name>
</gene>
<keyword evidence="2" id="KW-0255">Endonuclease</keyword>
<keyword evidence="2" id="KW-0378">Hydrolase</keyword>
<dbReference type="EMBL" id="JAUSQL010000001">
    <property type="protein sequence ID" value="MDP9833285.1"/>
    <property type="molecule type" value="Genomic_DNA"/>
</dbReference>
<dbReference type="Gene3D" id="3.40.960.10">
    <property type="entry name" value="VSR Endonuclease"/>
    <property type="match status" value="1"/>
</dbReference>
<comment type="caution">
    <text evidence="2">The sequence shown here is derived from an EMBL/GenBank/DDBJ whole genome shotgun (WGS) entry which is preliminary data.</text>
</comment>
<dbReference type="Proteomes" id="UP001230145">
    <property type="component" value="Unassembled WGS sequence"/>
</dbReference>
<dbReference type="GO" id="GO:0004519">
    <property type="term" value="F:endonuclease activity"/>
    <property type="evidence" value="ECO:0007669"/>
    <property type="project" value="UniProtKB-KW"/>
</dbReference>
<keyword evidence="3" id="KW-1185">Reference proteome</keyword>
<proteinExistence type="predicted"/>
<evidence type="ECO:0000313" key="2">
    <source>
        <dbReference type="EMBL" id="MDP9833285.1"/>
    </source>
</evidence>
<name>A0ABT9PMV8_9ACTO</name>
<accession>A0ABT9PMV8</accession>
<reference evidence="2 3" key="1">
    <citation type="submission" date="2023-07" db="EMBL/GenBank/DDBJ databases">
        <title>Sequencing the genomes of 1000 actinobacteria strains.</title>
        <authorList>
            <person name="Klenk H.-P."/>
        </authorList>
    </citation>
    <scope>NUCLEOTIDE SEQUENCE [LARGE SCALE GENOMIC DNA]</scope>
    <source>
        <strain evidence="2 3">DSM 19515</strain>
    </source>
</reference>